<dbReference type="EMBL" id="BSEC01000001">
    <property type="protein sequence ID" value="GLI92056.1"/>
    <property type="molecule type" value="Genomic_DNA"/>
</dbReference>
<gene>
    <name evidence="2" type="ORF">LMG27198_10480</name>
</gene>
<dbReference type="Pfam" id="PF09931">
    <property type="entry name" value="Phage_phiJL001_Gp84_N"/>
    <property type="match status" value="1"/>
</dbReference>
<dbReference type="AlphaFoldDB" id="A0A9W6GSH6"/>
<name>A0A9W6GSH6_9HYPH</name>
<feature type="domain" description="Bacteriophage phiJL001 Gp84 C-terminal" evidence="1">
    <location>
        <begin position="194"/>
        <end position="275"/>
    </location>
</feature>
<dbReference type="RefSeq" id="WP_281801036.1">
    <property type="nucleotide sequence ID" value="NZ_BSEC01000001.1"/>
</dbReference>
<keyword evidence="3" id="KW-1185">Reference proteome</keyword>
<protein>
    <recommendedName>
        <fullName evidence="1">Bacteriophage phiJL001 Gp84 C-terminal domain-containing protein</fullName>
    </recommendedName>
</protein>
<accession>A0A9W6GSH6</accession>
<evidence type="ECO:0000313" key="3">
    <source>
        <dbReference type="Proteomes" id="UP001144323"/>
    </source>
</evidence>
<comment type="caution">
    <text evidence="2">The sequence shown here is derived from an EMBL/GenBank/DDBJ whole genome shotgun (WGS) entry which is preliminary data.</text>
</comment>
<organism evidence="2 3">
    <name type="scientific">Methylocystis echinoides</name>
    <dbReference type="NCBI Taxonomy" id="29468"/>
    <lineage>
        <taxon>Bacteria</taxon>
        <taxon>Pseudomonadati</taxon>
        <taxon>Pseudomonadota</taxon>
        <taxon>Alphaproteobacteria</taxon>
        <taxon>Hyphomicrobiales</taxon>
        <taxon>Methylocystaceae</taxon>
        <taxon>Methylocystis</taxon>
    </lineage>
</organism>
<proteinExistence type="predicted"/>
<dbReference type="InterPro" id="IPR011928">
    <property type="entry name" value="Phage_phiJL001_Gp84"/>
</dbReference>
<reference evidence="2" key="1">
    <citation type="journal article" date="2023" name="Int. J. Syst. Evol. Microbiol.">
        <title>Methylocystis iwaonis sp. nov., a type II methane-oxidizing bacterium from surface soil of a rice paddy field in Japan, and emended description of the genus Methylocystis (ex Whittenbury et al. 1970) Bowman et al. 1993.</title>
        <authorList>
            <person name="Kaise H."/>
            <person name="Sawadogo J.B."/>
            <person name="Alam M.S."/>
            <person name="Ueno C."/>
            <person name="Dianou D."/>
            <person name="Shinjo R."/>
            <person name="Asakawa S."/>
        </authorList>
    </citation>
    <scope>NUCLEOTIDE SEQUENCE</scope>
    <source>
        <strain evidence="2">LMG27198</strain>
    </source>
</reference>
<dbReference type="NCBIfam" id="TIGR02218">
    <property type="entry name" value="phg_TIGR02218"/>
    <property type="match status" value="1"/>
</dbReference>
<evidence type="ECO:0000313" key="2">
    <source>
        <dbReference type="EMBL" id="GLI92056.1"/>
    </source>
</evidence>
<sequence>MLDLTASMQAKLDQRATLLCHCWRLARRDGSILGFTDHDRDLVFNGVTFRANTGLSASEAEASLGLAATTTEAAGALSAESLSEGDLLNGVYDSACVEIWLVDWANVADRILLDVASLGEVRRGEKAFSAELRSSAHFFDQPRGRTFQRGCDADLGDARCKIDPAAFSTSGAAVAFGGGVLTLDLASALPTHFLTGGTVRFQQGPNAGATFVVKSHRQDVGVRAAIEFWTSPSGAIALGDVVILTAGCDKSPSTCRDKFGNIVNFRGFPHMPGNDRVIAYPGAQQQQAMDGGSLFR</sequence>
<evidence type="ECO:0000259" key="1">
    <source>
        <dbReference type="Pfam" id="PF09356"/>
    </source>
</evidence>
<dbReference type="Pfam" id="PF09356">
    <property type="entry name" value="Phage_BR0599"/>
    <property type="match status" value="1"/>
</dbReference>
<dbReference type="InterPro" id="IPR018964">
    <property type="entry name" value="Phage_phiJL001_Gp84_C"/>
</dbReference>
<dbReference type="Proteomes" id="UP001144323">
    <property type="component" value="Unassembled WGS sequence"/>
</dbReference>